<evidence type="ECO:0000313" key="1">
    <source>
        <dbReference type="EMBL" id="PIO25887.1"/>
    </source>
</evidence>
<organism evidence="1 2">
    <name type="scientific">Aquarana catesbeiana</name>
    <name type="common">American bullfrog</name>
    <name type="synonym">Rana catesbeiana</name>
    <dbReference type="NCBI Taxonomy" id="8400"/>
    <lineage>
        <taxon>Eukaryota</taxon>
        <taxon>Metazoa</taxon>
        <taxon>Chordata</taxon>
        <taxon>Craniata</taxon>
        <taxon>Vertebrata</taxon>
        <taxon>Euteleostomi</taxon>
        <taxon>Amphibia</taxon>
        <taxon>Batrachia</taxon>
        <taxon>Anura</taxon>
        <taxon>Neobatrachia</taxon>
        <taxon>Ranoidea</taxon>
        <taxon>Ranidae</taxon>
        <taxon>Aquarana</taxon>
    </lineage>
</organism>
<evidence type="ECO:0000313" key="2">
    <source>
        <dbReference type="Proteomes" id="UP000228934"/>
    </source>
</evidence>
<sequence>MSAHLPFVEVTRPLEIQVLADPKRSKLLYSDEESASY</sequence>
<proteinExistence type="predicted"/>
<keyword evidence="2" id="KW-1185">Reference proteome</keyword>
<protein>
    <submittedName>
        <fullName evidence="1">Uncharacterized protein</fullName>
    </submittedName>
</protein>
<dbReference type="EMBL" id="KV945221">
    <property type="protein sequence ID" value="PIO25887.1"/>
    <property type="molecule type" value="Genomic_DNA"/>
</dbReference>
<gene>
    <name evidence="1" type="ORF">AB205_0110320</name>
</gene>
<accession>A0A2G9RDD7</accession>
<dbReference type="AlphaFoldDB" id="A0A2G9RDD7"/>
<dbReference type="Proteomes" id="UP000228934">
    <property type="component" value="Unassembled WGS sequence"/>
</dbReference>
<name>A0A2G9RDD7_AQUCT</name>
<reference evidence="2" key="1">
    <citation type="journal article" date="2017" name="Nat. Commun.">
        <title>The North American bullfrog draft genome provides insight into hormonal regulation of long noncoding RNA.</title>
        <authorList>
            <person name="Hammond S.A."/>
            <person name="Warren R.L."/>
            <person name="Vandervalk B.P."/>
            <person name="Kucuk E."/>
            <person name="Khan H."/>
            <person name="Gibb E.A."/>
            <person name="Pandoh P."/>
            <person name="Kirk H."/>
            <person name="Zhao Y."/>
            <person name="Jones M."/>
            <person name="Mungall A.J."/>
            <person name="Coope R."/>
            <person name="Pleasance S."/>
            <person name="Moore R.A."/>
            <person name="Holt R.A."/>
            <person name="Round J.M."/>
            <person name="Ohora S."/>
            <person name="Walle B.V."/>
            <person name="Veldhoen N."/>
            <person name="Helbing C.C."/>
            <person name="Birol I."/>
        </authorList>
    </citation>
    <scope>NUCLEOTIDE SEQUENCE [LARGE SCALE GENOMIC DNA]</scope>
</reference>